<gene>
    <name evidence="1" type="ORF">M163_p38</name>
</gene>
<sequence length="203" mass="24268">METSNVLQESYNKTLDEFFEELYSFWDKVPDKIVSEFVKYFPTTIYLITSSGGDLSIFKKSLRCKVEGEIKNLKYSVNEFREKHSYVFLTSLHSLHSLPITYTTHDIIEKKYPIELKSYVDLFIKNITQQVLVDDKYNRWLRDDNPKLNHQDVIEFMKMPDVCISKLKNMQKIIDERSKCIQEKKEHEKLMKFEKARTAWEQA</sequence>
<reference evidence="1" key="1">
    <citation type="submission" date="2021-07" db="EMBL/GenBank/DDBJ databases">
        <title>Identification, Characterization, and Genomic Analysis of Novel Shewanella Virulent Phage from a Gold Mine.</title>
        <authorList>
            <person name="Bujak K."/>
            <person name="Decewicz P."/>
            <person name="Radlinska M."/>
        </authorList>
    </citation>
    <scope>NUCLEOTIDE SEQUENCE</scope>
</reference>
<organism evidence="1 2">
    <name type="scientific">Shewanella phage vB_SspM_M16-3</name>
    <dbReference type="NCBI Taxonomy" id="2866684"/>
    <lineage>
        <taxon>Viruses</taxon>
        <taxon>Duplodnaviria</taxon>
        <taxon>Heunggongvirae</taxon>
        <taxon>Uroviricota</taxon>
        <taxon>Caudoviricetes</taxon>
        <taxon>Peduoviridae</taxon>
        <taxon>Arsenicumvirus</taxon>
        <taxon>Arsenicumvirus M163</taxon>
    </lineage>
</organism>
<protein>
    <submittedName>
        <fullName evidence="1">Uncharacterized protein</fullName>
    </submittedName>
</protein>
<dbReference type="EMBL" id="MZ568829">
    <property type="protein sequence ID" value="QYW06328.1"/>
    <property type="molecule type" value="Genomic_DNA"/>
</dbReference>
<evidence type="ECO:0000313" key="1">
    <source>
        <dbReference type="EMBL" id="QYW06328.1"/>
    </source>
</evidence>
<name>A0AAE7WUW6_9CAUD</name>
<evidence type="ECO:0000313" key="2">
    <source>
        <dbReference type="Proteomes" id="UP000827858"/>
    </source>
</evidence>
<accession>A0AAE7WUW6</accession>
<keyword evidence="2" id="KW-1185">Reference proteome</keyword>
<proteinExistence type="predicted"/>
<dbReference type="Proteomes" id="UP000827858">
    <property type="component" value="Segment"/>
</dbReference>